<evidence type="ECO:0000313" key="2">
    <source>
        <dbReference type="EMBL" id="MBR8464354.1"/>
    </source>
</evidence>
<organism evidence="2 3">
    <name type="scientific">Campylobacter anatolicus</name>
    <dbReference type="NCBI Taxonomy" id="2829105"/>
    <lineage>
        <taxon>Bacteria</taxon>
        <taxon>Pseudomonadati</taxon>
        <taxon>Campylobacterota</taxon>
        <taxon>Epsilonproteobacteria</taxon>
        <taxon>Campylobacterales</taxon>
        <taxon>Campylobacteraceae</taxon>
        <taxon>Campylobacter</taxon>
    </lineage>
</organism>
<gene>
    <name evidence="2" type="ORF">KDD93_07235</name>
</gene>
<proteinExistence type="predicted"/>
<dbReference type="RefSeq" id="WP_212142267.1">
    <property type="nucleotide sequence ID" value="NZ_JAGSSW010000007.1"/>
</dbReference>
<name>A0ABS5HJA9_9BACT</name>
<sequence length="66" mass="7506">MFWKTFKKMSTRIVGSIDNVVASLEAGTEYLKAEALISLDESLSELNLTEDKIKSLKDNREKLKDL</sequence>
<keyword evidence="3" id="KW-1185">Reference proteome</keyword>
<dbReference type="EMBL" id="JAGSSW010000007">
    <property type="protein sequence ID" value="MBR8464354.1"/>
    <property type="molecule type" value="Genomic_DNA"/>
</dbReference>
<protein>
    <recommendedName>
        <fullName evidence="4">PspA/IM30 family protein</fullName>
    </recommendedName>
</protein>
<feature type="coiled-coil region" evidence="1">
    <location>
        <begin position="39"/>
        <end position="66"/>
    </location>
</feature>
<evidence type="ECO:0000256" key="1">
    <source>
        <dbReference type="SAM" id="Coils"/>
    </source>
</evidence>
<evidence type="ECO:0000313" key="3">
    <source>
        <dbReference type="Proteomes" id="UP000682951"/>
    </source>
</evidence>
<keyword evidence="1" id="KW-0175">Coiled coil</keyword>
<reference evidence="2 3" key="1">
    <citation type="submission" date="2021-04" db="EMBL/GenBank/DDBJ databases">
        <title>Molecular and phenotypic characterization and identification of bacterial isolates recovered from the Anatolian ground squirrels (Spermophilus xanthoprymnus) and which have the potential to form a new species in the Campylobacter genus.</title>
        <authorList>
            <person name="Aydin F."/>
            <person name="Abay S."/>
            <person name="Kayman T."/>
            <person name="Karakaya E."/>
            <person name="Mustak H.K."/>
            <person name="Mustak I.B."/>
            <person name="Bilgin N."/>
            <person name="Duzler A."/>
            <person name="Sahin O."/>
            <person name="Guran O."/>
            <person name="Saticioglu I.B."/>
        </authorList>
    </citation>
    <scope>NUCLEOTIDE SEQUENCE [LARGE SCALE GENOMIC DNA]</scope>
    <source>
        <strain evidence="3">faydin-G24</strain>
    </source>
</reference>
<dbReference type="Proteomes" id="UP000682951">
    <property type="component" value="Unassembled WGS sequence"/>
</dbReference>
<accession>A0ABS5HJA9</accession>
<comment type="caution">
    <text evidence="2">The sequence shown here is derived from an EMBL/GenBank/DDBJ whole genome shotgun (WGS) entry which is preliminary data.</text>
</comment>
<evidence type="ECO:0008006" key="4">
    <source>
        <dbReference type="Google" id="ProtNLM"/>
    </source>
</evidence>